<name>A0A518GAZ2_9BACT</name>
<dbReference type="Proteomes" id="UP000318017">
    <property type="component" value="Chromosome"/>
</dbReference>
<organism evidence="2 3">
    <name type="scientific">Aureliella helgolandensis</name>
    <dbReference type="NCBI Taxonomy" id="2527968"/>
    <lineage>
        <taxon>Bacteria</taxon>
        <taxon>Pseudomonadati</taxon>
        <taxon>Planctomycetota</taxon>
        <taxon>Planctomycetia</taxon>
        <taxon>Pirellulales</taxon>
        <taxon>Pirellulaceae</taxon>
        <taxon>Aureliella</taxon>
    </lineage>
</organism>
<keyword evidence="3" id="KW-1185">Reference proteome</keyword>
<evidence type="ECO:0000313" key="3">
    <source>
        <dbReference type="Proteomes" id="UP000318017"/>
    </source>
</evidence>
<proteinExistence type="predicted"/>
<sequence length="294" mass="33138">MLRRSVVAGMPPPNTTKYQHRSDNLGHASSEFDEFPSSLATPAGCGGTPAKRIAASVTALTPLLNQPTGENNREINERGERPCATAVVLDFHFRFLFLPASTSAAPFPRLFRPLFRFFRIFRGCNSLELRASTLHGCLGRLHEALQQTSHLSATTIQLTKQATSRGLYLLRMEKNYPHFPTSPGGKHREINERGERCERLSVCQPRCWILTFVSSLSLPQLPPPLSLGCSIRPFRFFRKFRGWIPLRCNAGPQTNSHLELITSQKQKLMFIRLGTLVYIWKTEFGFPNINSKAN</sequence>
<evidence type="ECO:0000256" key="1">
    <source>
        <dbReference type="SAM" id="MobiDB-lite"/>
    </source>
</evidence>
<dbReference type="AlphaFoldDB" id="A0A518GAZ2"/>
<feature type="region of interest" description="Disordered" evidence="1">
    <location>
        <begin position="1"/>
        <end position="22"/>
    </location>
</feature>
<dbReference type="KEGG" id="ahel:Q31a_40440"/>
<accession>A0A518GAZ2</accession>
<evidence type="ECO:0000313" key="2">
    <source>
        <dbReference type="EMBL" id="QDV25717.1"/>
    </source>
</evidence>
<protein>
    <submittedName>
        <fullName evidence="2">Uncharacterized protein</fullName>
    </submittedName>
</protein>
<gene>
    <name evidence="2" type="ORF">Q31a_40440</name>
</gene>
<reference evidence="2 3" key="1">
    <citation type="submission" date="2019-02" db="EMBL/GenBank/DDBJ databases">
        <title>Deep-cultivation of Planctomycetes and their phenomic and genomic characterization uncovers novel biology.</title>
        <authorList>
            <person name="Wiegand S."/>
            <person name="Jogler M."/>
            <person name="Boedeker C."/>
            <person name="Pinto D."/>
            <person name="Vollmers J."/>
            <person name="Rivas-Marin E."/>
            <person name="Kohn T."/>
            <person name="Peeters S.H."/>
            <person name="Heuer A."/>
            <person name="Rast P."/>
            <person name="Oberbeckmann S."/>
            <person name="Bunk B."/>
            <person name="Jeske O."/>
            <person name="Meyerdierks A."/>
            <person name="Storesund J.E."/>
            <person name="Kallscheuer N."/>
            <person name="Luecker S."/>
            <person name="Lage O.M."/>
            <person name="Pohl T."/>
            <person name="Merkel B.J."/>
            <person name="Hornburger P."/>
            <person name="Mueller R.-W."/>
            <person name="Bruemmer F."/>
            <person name="Labrenz M."/>
            <person name="Spormann A.M."/>
            <person name="Op den Camp H."/>
            <person name="Overmann J."/>
            <person name="Amann R."/>
            <person name="Jetten M.S.M."/>
            <person name="Mascher T."/>
            <person name="Medema M.H."/>
            <person name="Devos D.P."/>
            <person name="Kaster A.-K."/>
            <person name="Ovreas L."/>
            <person name="Rohde M."/>
            <person name="Galperin M.Y."/>
            <person name="Jogler C."/>
        </authorList>
    </citation>
    <scope>NUCLEOTIDE SEQUENCE [LARGE SCALE GENOMIC DNA]</scope>
    <source>
        <strain evidence="2 3">Q31a</strain>
    </source>
</reference>
<dbReference type="EMBL" id="CP036298">
    <property type="protein sequence ID" value="QDV25717.1"/>
    <property type="molecule type" value="Genomic_DNA"/>
</dbReference>